<keyword evidence="7 16" id="KW-0285">Flavoprotein</keyword>
<dbReference type="Pfam" id="PF01565">
    <property type="entry name" value="FAD_binding_4"/>
    <property type="match status" value="1"/>
</dbReference>
<dbReference type="GO" id="GO:0005829">
    <property type="term" value="C:cytosol"/>
    <property type="evidence" value="ECO:0007669"/>
    <property type="project" value="TreeGrafter"/>
</dbReference>
<dbReference type="InterPro" id="IPR016167">
    <property type="entry name" value="FAD-bd_PCMH_sub1"/>
</dbReference>
<evidence type="ECO:0000256" key="12">
    <source>
        <dbReference type="ARBA" id="ARBA00023002"/>
    </source>
</evidence>
<evidence type="ECO:0000256" key="8">
    <source>
        <dbReference type="ARBA" id="ARBA00022827"/>
    </source>
</evidence>
<dbReference type="SUPFAM" id="SSF56176">
    <property type="entry name" value="FAD-binding/transporter-associated domain-like"/>
    <property type="match status" value="1"/>
</dbReference>
<evidence type="ECO:0000313" key="18">
    <source>
        <dbReference type="EMBL" id="OGY73625.1"/>
    </source>
</evidence>
<feature type="active site" evidence="16">
    <location>
        <position position="284"/>
    </location>
</feature>
<dbReference type="InterPro" id="IPR003170">
    <property type="entry name" value="MurB"/>
</dbReference>
<comment type="pathway">
    <text evidence="4 16">Cell wall biogenesis; peptidoglycan biosynthesis.</text>
</comment>
<dbReference type="GO" id="GO:0008360">
    <property type="term" value="P:regulation of cell shape"/>
    <property type="evidence" value="ECO:0007669"/>
    <property type="project" value="UniProtKB-KW"/>
</dbReference>
<comment type="cofactor">
    <cofactor evidence="1 16">
        <name>FAD</name>
        <dbReference type="ChEBI" id="CHEBI:57692"/>
    </cofactor>
</comment>
<dbReference type="Proteomes" id="UP000178315">
    <property type="component" value="Unassembled WGS sequence"/>
</dbReference>
<keyword evidence="6 16" id="KW-0132">Cell division</keyword>
<dbReference type="Gene3D" id="3.90.78.10">
    <property type="entry name" value="UDP-N-acetylenolpyruvoylglucosamine reductase, C-terminal domain"/>
    <property type="match status" value="1"/>
</dbReference>
<gene>
    <name evidence="16" type="primary">murB</name>
    <name evidence="18" type="ORF">A3H61_00335</name>
</gene>
<dbReference type="InterPro" id="IPR011601">
    <property type="entry name" value="MurB_C"/>
</dbReference>
<evidence type="ECO:0000256" key="14">
    <source>
        <dbReference type="ARBA" id="ARBA00023316"/>
    </source>
</evidence>
<evidence type="ECO:0000313" key="19">
    <source>
        <dbReference type="Proteomes" id="UP000178315"/>
    </source>
</evidence>
<dbReference type="GO" id="GO:0071949">
    <property type="term" value="F:FAD binding"/>
    <property type="evidence" value="ECO:0007669"/>
    <property type="project" value="InterPro"/>
</dbReference>
<dbReference type="UniPathway" id="UPA00219"/>
<evidence type="ECO:0000256" key="10">
    <source>
        <dbReference type="ARBA" id="ARBA00022960"/>
    </source>
</evidence>
<dbReference type="Gene3D" id="3.30.43.10">
    <property type="entry name" value="Uridine Diphospho-n-acetylenolpyruvylglucosamine Reductase, domain 2"/>
    <property type="match status" value="1"/>
</dbReference>
<evidence type="ECO:0000256" key="15">
    <source>
        <dbReference type="ARBA" id="ARBA00048914"/>
    </source>
</evidence>
<evidence type="ECO:0000256" key="2">
    <source>
        <dbReference type="ARBA" id="ARBA00003921"/>
    </source>
</evidence>
<dbReference type="InterPro" id="IPR036318">
    <property type="entry name" value="FAD-bd_PCMH-like_sf"/>
</dbReference>
<dbReference type="InterPro" id="IPR016166">
    <property type="entry name" value="FAD-bd_PCMH"/>
</dbReference>
<dbReference type="SUPFAM" id="SSF56194">
    <property type="entry name" value="Uridine diphospho-N-Acetylenolpyruvylglucosamine reductase, MurB, C-terminal domain"/>
    <property type="match status" value="1"/>
</dbReference>
<evidence type="ECO:0000256" key="11">
    <source>
        <dbReference type="ARBA" id="ARBA00022984"/>
    </source>
</evidence>
<comment type="caution">
    <text evidence="18">The sequence shown here is derived from an EMBL/GenBank/DDBJ whole genome shotgun (WGS) entry which is preliminary data.</text>
</comment>
<comment type="catalytic activity">
    <reaction evidence="15 16">
        <text>UDP-N-acetyl-alpha-D-muramate + NADP(+) = UDP-N-acetyl-3-O-(1-carboxyvinyl)-alpha-D-glucosamine + NADPH + H(+)</text>
        <dbReference type="Rhea" id="RHEA:12248"/>
        <dbReference type="ChEBI" id="CHEBI:15378"/>
        <dbReference type="ChEBI" id="CHEBI:57783"/>
        <dbReference type="ChEBI" id="CHEBI:58349"/>
        <dbReference type="ChEBI" id="CHEBI:68483"/>
        <dbReference type="ChEBI" id="CHEBI:70757"/>
        <dbReference type="EC" id="1.3.1.98"/>
    </reaction>
</comment>
<evidence type="ECO:0000256" key="9">
    <source>
        <dbReference type="ARBA" id="ARBA00022857"/>
    </source>
</evidence>
<evidence type="ECO:0000256" key="3">
    <source>
        <dbReference type="ARBA" id="ARBA00004496"/>
    </source>
</evidence>
<feature type="active site" description="Proton donor" evidence="16">
    <location>
        <position position="214"/>
    </location>
</feature>
<evidence type="ECO:0000256" key="16">
    <source>
        <dbReference type="HAMAP-Rule" id="MF_00037"/>
    </source>
</evidence>
<accession>A0A1G2AAD7</accession>
<dbReference type="Gene3D" id="3.30.465.10">
    <property type="match status" value="1"/>
</dbReference>
<keyword evidence="9 16" id="KW-0521">NADP</keyword>
<evidence type="ECO:0000256" key="1">
    <source>
        <dbReference type="ARBA" id="ARBA00001974"/>
    </source>
</evidence>
<dbReference type="GO" id="GO:0009252">
    <property type="term" value="P:peptidoglycan biosynthetic process"/>
    <property type="evidence" value="ECO:0007669"/>
    <property type="project" value="UniProtKB-UniRule"/>
</dbReference>
<feature type="domain" description="FAD-binding PCMH-type" evidence="17">
    <location>
        <begin position="18"/>
        <end position="185"/>
    </location>
</feature>
<reference evidence="18 19" key="1">
    <citation type="journal article" date="2016" name="Nat. Commun.">
        <title>Thousands of microbial genomes shed light on interconnected biogeochemical processes in an aquifer system.</title>
        <authorList>
            <person name="Anantharaman K."/>
            <person name="Brown C.T."/>
            <person name="Hug L.A."/>
            <person name="Sharon I."/>
            <person name="Castelle C.J."/>
            <person name="Probst A.J."/>
            <person name="Thomas B.C."/>
            <person name="Singh A."/>
            <person name="Wilkins M.J."/>
            <person name="Karaoz U."/>
            <person name="Brodie E.L."/>
            <person name="Williams K.H."/>
            <person name="Hubbard S.S."/>
            <person name="Banfield J.F."/>
        </authorList>
    </citation>
    <scope>NUCLEOTIDE SEQUENCE [LARGE SCALE GENOMIC DNA]</scope>
</reference>
<comment type="function">
    <text evidence="2 16">Cell wall formation.</text>
</comment>
<dbReference type="AlphaFoldDB" id="A0A1G2AAD7"/>
<evidence type="ECO:0000256" key="6">
    <source>
        <dbReference type="ARBA" id="ARBA00022618"/>
    </source>
</evidence>
<feature type="active site" evidence="16">
    <location>
        <position position="163"/>
    </location>
</feature>
<dbReference type="InterPro" id="IPR006094">
    <property type="entry name" value="Oxid_FAD_bind_N"/>
</dbReference>
<dbReference type="NCBIfam" id="NF010480">
    <property type="entry name" value="PRK13905.1"/>
    <property type="match status" value="1"/>
</dbReference>
<keyword evidence="8 16" id="KW-0274">FAD</keyword>
<comment type="subcellular location">
    <subcellularLocation>
        <location evidence="3 16">Cytoplasm</location>
    </subcellularLocation>
</comment>
<dbReference type="InterPro" id="IPR016169">
    <property type="entry name" value="FAD-bd_PCMH_sub2"/>
</dbReference>
<keyword evidence="10 16" id="KW-0133">Cell shape</keyword>
<keyword evidence="5 16" id="KW-0963">Cytoplasm</keyword>
<dbReference type="GO" id="GO:0008762">
    <property type="term" value="F:UDP-N-acetylmuramate dehydrogenase activity"/>
    <property type="evidence" value="ECO:0007669"/>
    <property type="project" value="UniProtKB-UniRule"/>
</dbReference>
<protein>
    <recommendedName>
        <fullName evidence="16">UDP-N-acetylenolpyruvoylglucosamine reductase</fullName>
        <ecNumber evidence="16">1.3.1.98</ecNumber>
    </recommendedName>
    <alternativeName>
        <fullName evidence="16">UDP-N-acetylmuramate dehydrogenase</fullName>
    </alternativeName>
</protein>
<dbReference type="GO" id="GO:0051301">
    <property type="term" value="P:cell division"/>
    <property type="evidence" value="ECO:0007669"/>
    <property type="project" value="UniProtKB-KW"/>
</dbReference>
<proteinExistence type="inferred from homology"/>
<dbReference type="PANTHER" id="PTHR21071:SF4">
    <property type="entry name" value="UDP-N-ACETYLENOLPYRUVOYLGLUCOSAMINE REDUCTASE"/>
    <property type="match status" value="1"/>
</dbReference>
<dbReference type="GO" id="GO:0071555">
    <property type="term" value="P:cell wall organization"/>
    <property type="evidence" value="ECO:0007669"/>
    <property type="project" value="UniProtKB-KW"/>
</dbReference>
<dbReference type="EC" id="1.3.1.98" evidence="16"/>
<keyword evidence="12 16" id="KW-0560">Oxidoreductase</keyword>
<name>A0A1G2AAD7_9BACT</name>
<evidence type="ECO:0000256" key="7">
    <source>
        <dbReference type="ARBA" id="ARBA00022630"/>
    </source>
</evidence>
<dbReference type="PANTHER" id="PTHR21071">
    <property type="entry name" value="UDP-N-ACETYLENOLPYRUVOYLGLUCOSAMINE REDUCTASE"/>
    <property type="match status" value="1"/>
</dbReference>
<dbReference type="Pfam" id="PF02873">
    <property type="entry name" value="MurB_C"/>
    <property type="match status" value="1"/>
</dbReference>
<evidence type="ECO:0000259" key="17">
    <source>
        <dbReference type="PROSITE" id="PS51387"/>
    </source>
</evidence>
<dbReference type="PROSITE" id="PS51387">
    <property type="entry name" value="FAD_PCMH"/>
    <property type="match status" value="1"/>
</dbReference>
<organism evidence="18 19">
    <name type="scientific">Candidatus Jacksonbacteria bacterium RIFCSPLOWO2_02_FULL_44_20</name>
    <dbReference type="NCBI Taxonomy" id="1798460"/>
    <lineage>
        <taxon>Bacteria</taxon>
        <taxon>Candidatus Jacksoniibacteriota</taxon>
    </lineage>
</organism>
<comment type="similarity">
    <text evidence="16">Belongs to the MurB family.</text>
</comment>
<evidence type="ECO:0000256" key="4">
    <source>
        <dbReference type="ARBA" id="ARBA00004752"/>
    </source>
</evidence>
<sequence length="290" mass="31700">MSLKIKRNIPLAPYTTLKIGGIADYFTECKTEEEVIEALLFASEKKMPYYILSGGSNVLVSDAGFRGIIIKIKTLTLRIDGAKVSSEAGVSLPLLAKKTTGHGLSGLEFGIGVPGTVGGAVYGNAGAFGQETKDVVNSVCIARRETDSKIAEFSNEMCEFAYRDSIFKRHKDWIILSAVFTLKKDSKENCEKRMMEMLKNKTTNQPMGELAAGSIFKNPPVTPAWRLIDEAGMRGAYFGNAKVSTQHANYFINTGGATAADFLALIRLIKDKVQEKCGIQLEEEIQFVGF</sequence>
<evidence type="ECO:0000256" key="5">
    <source>
        <dbReference type="ARBA" id="ARBA00022490"/>
    </source>
</evidence>
<dbReference type="EMBL" id="MHJU01000009">
    <property type="protein sequence ID" value="OGY73625.1"/>
    <property type="molecule type" value="Genomic_DNA"/>
</dbReference>
<dbReference type="InterPro" id="IPR036635">
    <property type="entry name" value="MurB_C_sf"/>
</dbReference>
<keyword evidence="14 16" id="KW-0961">Cell wall biogenesis/degradation</keyword>
<keyword evidence="13 16" id="KW-0131">Cell cycle</keyword>
<keyword evidence="11 16" id="KW-0573">Peptidoglycan synthesis</keyword>
<dbReference type="NCBIfam" id="TIGR00179">
    <property type="entry name" value="murB"/>
    <property type="match status" value="1"/>
</dbReference>
<evidence type="ECO:0000256" key="13">
    <source>
        <dbReference type="ARBA" id="ARBA00023306"/>
    </source>
</evidence>
<dbReference type="HAMAP" id="MF_00037">
    <property type="entry name" value="MurB"/>
    <property type="match status" value="1"/>
</dbReference>